<dbReference type="SMART" id="SM00345">
    <property type="entry name" value="HTH_GNTR"/>
    <property type="match status" value="1"/>
</dbReference>
<evidence type="ECO:0000256" key="3">
    <source>
        <dbReference type="ARBA" id="ARBA00023015"/>
    </source>
</evidence>
<dbReference type="InterPro" id="IPR015421">
    <property type="entry name" value="PyrdxlP-dep_Trfase_major"/>
</dbReference>
<dbReference type="Pfam" id="PF00392">
    <property type="entry name" value="GntR"/>
    <property type="match status" value="1"/>
</dbReference>
<dbReference type="Gene3D" id="3.40.640.10">
    <property type="entry name" value="Type I PLP-dependent aspartate aminotransferase-like (Major domain)"/>
    <property type="match status" value="1"/>
</dbReference>
<comment type="similarity">
    <text evidence="1">In the C-terminal section; belongs to the class-I pyridoxal-phosphate-dependent aminotransferase family.</text>
</comment>
<name>A1B1Z1_PARDP</name>
<sequence length="480" mass="51757">MNDWDRPVFDMREPLALEMEPGHDGPLFLAIAEAITRDITRGRLKPGARLPGTRALARELGVHRNTVDAAYQELLTQGWLHAEPARGTFVAQDLPQGMLVRRPVPTPMDPVAPRAGLAFSDGAPDPKLVPDKALARAFRRALLSPVFRAGADYGDARGTSSLREALAGYLATDRGVVAEPSRLLIARGSQMALFLAVRAALSPGEVIAVEEPGYPLAWEAFRAAGAEVRGVPVDGGGLRIDALEAVLARDPRIRAVYVTPHHQYPTTVTMGAARRLQLLELAQRQGVTLIEDDYDHEYRFEGRPVLPLAARAPEDLPLIYVGSLSKLLSPGIRLGYALAPEPLLTRMAEARAAIDRQGDAPLEAALAELIRDGDLGRHARKARRVYRARRDLLAALLGEHLAGRATFDLPAGGLALWLRCEGRSADDWAKAAGQAGLTLLPGMRFALEGPAPQAFRLGYAALDEGQIARAVEILAQSVPG</sequence>
<gene>
    <name evidence="7" type="ordered locus">Pden_1434</name>
</gene>
<proteinExistence type="inferred from homology"/>
<evidence type="ECO:0000256" key="2">
    <source>
        <dbReference type="ARBA" id="ARBA00022898"/>
    </source>
</evidence>
<keyword evidence="5" id="KW-0804">Transcription</keyword>
<dbReference type="Pfam" id="PF00155">
    <property type="entry name" value="Aminotran_1_2"/>
    <property type="match status" value="1"/>
</dbReference>
<evidence type="ECO:0000256" key="1">
    <source>
        <dbReference type="ARBA" id="ARBA00005384"/>
    </source>
</evidence>
<keyword evidence="3" id="KW-0805">Transcription regulation</keyword>
<organism evidence="7 8">
    <name type="scientific">Paracoccus denitrificans (strain Pd 1222)</name>
    <dbReference type="NCBI Taxonomy" id="318586"/>
    <lineage>
        <taxon>Bacteria</taxon>
        <taxon>Pseudomonadati</taxon>
        <taxon>Pseudomonadota</taxon>
        <taxon>Alphaproteobacteria</taxon>
        <taxon>Rhodobacterales</taxon>
        <taxon>Paracoccaceae</taxon>
        <taxon>Paracoccus</taxon>
    </lineage>
</organism>
<dbReference type="eggNOG" id="COG1167">
    <property type="taxonomic scope" value="Bacteria"/>
</dbReference>
<dbReference type="GO" id="GO:0003677">
    <property type="term" value="F:DNA binding"/>
    <property type="evidence" value="ECO:0007669"/>
    <property type="project" value="UniProtKB-KW"/>
</dbReference>
<keyword evidence="2" id="KW-0663">Pyridoxal phosphate</keyword>
<dbReference type="InterPro" id="IPR000524">
    <property type="entry name" value="Tscrpt_reg_HTH_GntR"/>
</dbReference>
<dbReference type="InterPro" id="IPR036388">
    <property type="entry name" value="WH-like_DNA-bd_sf"/>
</dbReference>
<dbReference type="PANTHER" id="PTHR46577">
    <property type="entry name" value="HTH-TYPE TRANSCRIPTIONAL REGULATORY PROTEIN GABR"/>
    <property type="match status" value="1"/>
</dbReference>
<evidence type="ECO:0000313" key="8">
    <source>
        <dbReference type="Proteomes" id="UP000000361"/>
    </source>
</evidence>
<dbReference type="KEGG" id="pde:Pden_1434"/>
<dbReference type="PROSITE" id="PS50949">
    <property type="entry name" value="HTH_GNTR"/>
    <property type="match status" value="1"/>
</dbReference>
<dbReference type="CDD" id="cd07377">
    <property type="entry name" value="WHTH_GntR"/>
    <property type="match status" value="1"/>
</dbReference>
<keyword evidence="4" id="KW-0238">DNA-binding</keyword>
<dbReference type="Gene3D" id="1.10.10.10">
    <property type="entry name" value="Winged helix-like DNA-binding domain superfamily/Winged helix DNA-binding domain"/>
    <property type="match status" value="1"/>
</dbReference>
<evidence type="ECO:0000313" key="7">
    <source>
        <dbReference type="EMBL" id="ABL69535.1"/>
    </source>
</evidence>
<dbReference type="CDD" id="cd00609">
    <property type="entry name" value="AAT_like"/>
    <property type="match status" value="1"/>
</dbReference>
<reference evidence="8" key="1">
    <citation type="submission" date="2006-12" db="EMBL/GenBank/DDBJ databases">
        <title>Complete sequence of chromosome 1 of Paracoccus denitrificans PD1222.</title>
        <authorList>
            <person name="Copeland A."/>
            <person name="Lucas S."/>
            <person name="Lapidus A."/>
            <person name="Barry K."/>
            <person name="Detter J.C."/>
            <person name="Glavina del Rio T."/>
            <person name="Hammon N."/>
            <person name="Israni S."/>
            <person name="Dalin E."/>
            <person name="Tice H."/>
            <person name="Pitluck S."/>
            <person name="Munk A.C."/>
            <person name="Brettin T."/>
            <person name="Bruce D."/>
            <person name="Han C."/>
            <person name="Tapia R."/>
            <person name="Gilna P."/>
            <person name="Schmutz J."/>
            <person name="Larimer F."/>
            <person name="Land M."/>
            <person name="Hauser L."/>
            <person name="Kyrpides N."/>
            <person name="Lykidis A."/>
            <person name="Spiro S."/>
            <person name="Richardson D.J."/>
            <person name="Moir J.W.B."/>
            <person name="Ferguson S.J."/>
            <person name="van Spanning R.J.M."/>
            <person name="Richardson P."/>
        </authorList>
    </citation>
    <scope>NUCLEOTIDE SEQUENCE [LARGE SCALE GENOMIC DNA]</scope>
    <source>
        <strain evidence="8">Pd 1222</strain>
    </source>
</reference>
<dbReference type="STRING" id="318586.Pden_1434"/>
<dbReference type="HOGENOM" id="CLU_017584_0_1_5"/>
<accession>A1B1Z1</accession>
<dbReference type="SUPFAM" id="SSF46785">
    <property type="entry name" value="Winged helix' DNA-binding domain"/>
    <property type="match status" value="1"/>
</dbReference>
<dbReference type="SUPFAM" id="SSF53383">
    <property type="entry name" value="PLP-dependent transferases"/>
    <property type="match status" value="1"/>
</dbReference>
<dbReference type="InterPro" id="IPR004839">
    <property type="entry name" value="Aminotransferase_I/II_large"/>
</dbReference>
<dbReference type="PANTHER" id="PTHR46577:SF1">
    <property type="entry name" value="HTH-TYPE TRANSCRIPTIONAL REGULATORY PROTEIN GABR"/>
    <property type="match status" value="1"/>
</dbReference>
<dbReference type="AlphaFoldDB" id="A1B1Z1"/>
<keyword evidence="8" id="KW-1185">Reference proteome</keyword>
<protein>
    <submittedName>
        <fullName evidence="7">Transcriptional regulator, GntR family</fullName>
    </submittedName>
</protein>
<dbReference type="InterPro" id="IPR051446">
    <property type="entry name" value="HTH_trans_reg/aminotransferase"/>
</dbReference>
<dbReference type="EMBL" id="CP000489">
    <property type="protein sequence ID" value="ABL69535.1"/>
    <property type="molecule type" value="Genomic_DNA"/>
</dbReference>
<dbReference type="Proteomes" id="UP000000361">
    <property type="component" value="Chromosome 1"/>
</dbReference>
<evidence type="ECO:0000256" key="4">
    <source>
        <dbReference type="ARBA" id="ARBA00023125"/>
    </source>
</evidence>
<dbReference type="EnsemblBacteria" id="ABL69535">
    <property type="protein sequence ID" value="ABL69535"/>
    <property type="gene ID" value="Pden_1434"/>
</dbReference>
<feature type="domain" description="HTH gntR-type" evidence="6">
    <location>
        <begin position="25"/>
        <end position="93"/>
    </location>
</feature>
<evidence type="ECO:0000259" key="6">
    <source>
        <dbReference type="PROSITE" id="PS50949"/>
    </source>
</evidence>
<dbReference type="InterPro" id="IPR015424">
    <property type="entry name" value="PyrdxlP-dep_Trfase"/>
</dbReference>
<dbReference type="GO" id="GO:0003700">
    <property type="term" value="F:DNA-binding transcription factor activity"/>
    <property type="evidence" value="ECO:0007669"/>
    <property type="project" value="InterPro"/>
</dbReference>
<dbReference type="GO" id="GO:0030170">
    <property type="term" value="F:pyridoxal phosphate binding"/>
    <property type="evidence" value="ECO:0007669"/>
    <property type="project" value="InterPro"/>
</dbReference>
<evidence type="ECO:0000256" key="5">
    <source>
        <dbReference type="ARBA" id="ARBA00023163"/>
    </source>
</evidence>
<dbReference type="InterPro" id="IPR036390">
    <property type="entry name" value="WH_DNA-bd_sf"/>
</dbReference>